<comment type="caution">
    <text evidence="2">The sequence shown here is derived from an EMBL/GenBank/DDBJ whole genome shotgun (WGS) entry which is preliminary data.</text>
</comment>
<feature type="region of interest" description="Disordered" evidence="1">
    <location>
        <begin position="111"/>
        <end position="135"/>
    </location>
</feature>
<organism evidence="2 4">
    <name type="scientific">Rhodofomes roseus</name>
    <dbReference type="NCBI Taxonomy" id="34475"/>
    <lineage>
        <taxon>Eukaryota</taxon>
        <taxon>Fungi</taxon>
        <taxon>Dikarya</taxon>
        <taxon>Basidiomycota</taxon>
        <taxon>Agaricomycotina</taxon>
        <taxon>Agaricomycetes</taxon>
        <taxon>Polyporales</taxon>
        <taxon>Rhodofomes</taxon>
    </lineage>
</organism>
<dbReference type="EMBL" id="JADCUA010000003">
    <property type="protein sequence ID" value="KAH9842033.1"/>
    <property type="molecule type" value="Genomic_DNA"/>
</dbReference>
<protein>
    <submittedName>
        <fullName evidence="2">Uncharacterized protein</fullName>
    </submittedName>
</protein>
<evidence type="ECO:0000313" key="4">
    <source>
        <dbReference type="Proteomes" id="UP000814176"/>
    </source>
</evidence>
<feature type="compositionally biased region" description="Low complexity" evidence="1">
    <location>
        <begin position="451"/>
        <end position="468"/>
    </location>
</feature>
<dbReference type="RefSeq" id="XP_047783343.1">
    <property type="nucleotide sequence ID" value="XM_047927045.1"/>
</dbReference>
<evidence type="ECO:0000256" key="1">
    <source>
        <dbReference type="SAM" id="MobiDB-lite"/>
    </source>
</evidence>
<dbReference type="EMBL" id="JADCUA010000003">
    <property type="protein sequence ID" value="KAH9842044.1"/>
    <property type="molecule type" value="Genomic_DNA"/>
</dbReference>
<sequence>MIEPDKPISIRVTDPHLPGLALERDEDVIRPGSHLLRYRHLRLLRETYGESQTIERPLNQAHIMPDTGSPQELFRTEVPPVLPSQGPRPPLFSKHVSPVRVLDDPSGRVLKSNDAASRVSPAPPVAHGAAEAPRQSMTVQFSPPVDGRSDQVPLVFAPSDLADTSRKVARASTSPPPEIRSIPTINLGTLHGTTAHKAVVPSLQYTPIRANTTPVRVTREASASYTTGAPPGITGPFRHEHAIRSRSEKIVWYMSTGPVLPGVPIAATIADAGDLYIHLNDGELQVWLRGKAAEWVPILERHPHPTINGYVLRLLDNGEPRWPDILLAIARHTLDPIELYKLDEQYRSSANTSPPADLSDPLSASTAETTREFITRYYPSFSALISPLSTYFRILLALASAAPTPPTPSSPAPPLARPRRFESVARASIPTSRPRPCLTCPQSGPRRTPTASRRCPASTASAAARARLPQRASSRCRATLPQSRMDGIIAVTMSLIWPDDFNLKATHTNNAPKTSYILCVRVVRVRTLGRSPSPLRLIVPRSALCGATGASLAGDDGGISTGAARWTVSTRDSETVLRTYDLCLTIAVPKEQDDQPMSSTPSTTFTLLIPRCAFFDELRASSSEDITGLERGKPSSSSDALKHLLSITTEDAKLKPRLPSIKINTPVSLRKSLRSPIANFNLRSPTVRKSAPAASLPPGAHKKRFRATVHRVMALRRASTTMTSGRIGAEPGIDPPPRERKSARMHTMVTAANSASLRSWTIP</sequence>
<proteinExistence type="predicted"/>
<evidence type="ECO:0000313" key="2">
    <source>
        <dbReference type="EMBL" id="KAH9842033.1"/>
    </source>
</evidence>
<reference evidence="2 4" key="1">
    <citation type="journal article" date="2021" name="Environ. Microbiol.">
        <title>Gene family expansions and transcriptome signatures uncover fungal adaptations to wood decay.</title>
        <authorList>
            <person name="Hage H."/>
            <person name="Miyauchi S."/>
            <person name="Viragh M."/>
            <person name="Drula E."/>
            <person name="Min B."/>
            <person name="Chaduli D."/>
            <person name="Navarro D."/>
            <person name="Favel A."/>
            <person name="Norest M."/>
            <person name="Lesage-Meessen L."/>
            <person name="Balint B."/>
            <person name="Merenyi Z."/>
            <person name="de Eugenio L."/>
            <person name="Morin E."/>
            <person name="Martinez A.T."/>
            <person name="Baldrian P."/>
            <person name="Stursova M."/>
            <person name="Martinez M.J."/>
            <person name="Novotny C."/>
            <person name="Magnuson J.K."/>
            <person name="Spatafora J.W."/>
            <person name="Maurice S."/>
            <person name="Pangilinan J."/>
            <person name="Andreopoulos W."/>
            <person name="LaButti K."/>
            <person name="Hundley H."/>
            <person name="Na H."/>
            <person name="Kuo A."/>
            <person name="Barry K."/>
            <person name="Lipzen A."/>
            <person name="Henrissat B."/>
            <person name="Riley R."/>
            <person name="Ahrendt S."/>
            <person name="Nagy L.G."/>
            <person name="Grigoriev I.V."/>
            <person name="Martin F."/>
            <person name="Rosso M.N."/>
        </authorList>
    </citation>
    <scope>NUCLEOTIDE SEQUENCE [LARGE SCALE GENOMIC DNA]</scope>
    <source>
        <strain evidence="2 4">CIRM-BRFM 1785</strain>
    </source>
</reference>
<name>A0ABQ8KT68_9APHY</name>
<dbReference type="Proteomes" id="UP000814176">
    <property type="component" value="Unassembled WGS sequence"/>
</dbReference>
<feature type="region of interest" description="Disordered" evidence="1">
    <location>
        <begin position="432"/>
        <end position="468"/>
    </location>
</feature>
<keyword evidence="4" id="KW-1185">Reference proteome</keyword>
<accession>A0ABQ8KT68</accession>
<dbReference type="GeneID" id="72007777"/>
<gene>
    <name evidence="3" type="ORF">C8Q71DRAFT_854398</name>
    <name evidence="2" type="ORF">C8Q71DRAFT_885597</name>
</gene>
<evidence type="ECO:0000313" key="3">
    <source>
        <dbReference type="EMBL" id="KAH9842044.1"/>
    </source>
</evidence>
<feature type="region of interest" description="Disordered" evidence="1">
    <location>
        <begin position="721"/>
        <end position="741"/>
    </location>
</feature>